<evidence type="ECO:0000259" key="1">
    <source>
        <dbReference type="Pfam" id="PF00078"/>
    </source>
</evidence>
<reference evidence="2" key="2">
    <citation type="journal article" date="2015" name="Data Brief">
        <title>Shoot transcriptome of the giant reed, Arundo donax.</title>
        <authorList>
            <person name="Barrero R.A."/>
            <person name="Guerrero F.D."/>
            <person name="Moolhuijzen P."/>
            <person name="Goolsby J.A."/>
            <person name="Tidwell J."/>
            <person name="Bellgard S.E."/>
            <person name="Bellgard M.I."/>
        </authorList>
    </citation>
    <scope>NUCLEOTIDE SEQUENCE</scope>
    <source>
        <tissue evidence="2">Shoot tissue taken approximately 20 cm above the soil surface</tissue>
    </source>
</reference>
<dbReference type="AlphaFoldDB" id="A0A0A9D5M0"/>
<dbReference type="PANTHER" id="PTHR46890:SF48">
    <property type="entry name" value="RNA-DIRECTED DNA POLYMERASE"/>
    <property type="match status" value="1"/>
</dbReference>
<dbReference type="PANTHER" id="PTHR46890">
    <property type="entry name" value="NON-LTR RETROLELEMENT REVERSE TRANSCRIPTASE-LIKE PROTEIN-RELATED"/>
    <property type="match status" value="1"/>
</dbReference>
<dbReference type="InterPro" id="IPR052343">
    <property type="entry name" value="Retrotransposon-Effector_Assoc"/>
</dbReference>
<proteinExistence type="predicted"/>
<dbReference type="InterPro" id="IPR000477">
    <property type="entry name" value="RT_dom"/>
</dbReference>
<dbReference type="Pfam" id="PF00078">
    <property type="entry name" value="RVT_1"/>
    <property type="match status" value="1"/>
</dbReference>
<dbReference type="EMBL" id="GBRH01218868">
    <property type="protein sequence ID" value="JAD79027.1"/>
    <property type="molecule type" value="Transcribed_RNA"/>
</dbReference>
<reference evidence="2" key="1">
    <citation type="submission" date="2014-09" db="EMBL/GenBank/DDBJ databases">
        <authorList>
            <person name="Magalhaes I.L.F."/>
            <person name="Oliveira U."/>
            <person name="Santos F.R."/>
            <person name="Vidigal T.H.D.A."/>
            <person name="Brescovit A.D."/>
            <person name="Santos A.J."/>
        </authorList>
    </citation>
    <scope>NUCLEOTIDE SEQUENCE</scope>
    <source>
        <tissue evidence="2">Shoot tissue taken approximately 20 cm above the soil surface</tissue>
    </source>
</reference>
<protein>
    <recommendedName>
        <fullName evidence="1">Reverse transcriptase domain-containing protein</fullName>
    </recommendedName>
</protein>
<organism evidence="2">
    <name type="scientific">Arundo donax</name>
    <name type="common">Giant reed</name>
    <name type="synonym">Donax arundinaceus</name>
    <dbReference type="NCBI Taxonomy" id="35708"/>
    <lineage>
        <taxon>Eukaryota</taxon>
        <taxon>Viridiplantae</taxon>
        <taxon>Streptophyta</taxon>
        <taxon>Embryophyta</taxon>
        <taxon>Tracheophyta</taxon>
        <taxon>Spermatophyta</taxon>
        <taxon>Magnoliopsida</taxon>
        <taxon>Liliopsida</taxon>
        <taxon>Poales</taxon>
        <taxon>Poaceae</taxon>
        <taxon>PACMAD clade</taxon>
        <taxon>Arundinoideae</taxon>
        <taxon>Arundineae</taxon>
        <taxon>Arundo</taxon>
    </lineage>
</organism>
<evidence type="ECO:0000313" key="2">
    <source>
        <dbReference type="EMBL" id="JAD79027.1"/>
    </source>
</evidence>
<feature type="domain" description="Reverse transcriptase" evidence="1">
    <location>
        <begin position="19"/>
        <end position="127"/>
    </location>
</feature>
<sequence>MGFNNLWVNWVMLCVSSVSYLIKVNNEYTSQIVPQRGLRQGDPFSLYLFMLCVEGLSALLQKAEENGKIEGIRVARDAQKLNHLFFADDSLVLMKAKQEDAVELKCILEVYERVSGQVINKGKSLIFLAPILTRW</sequence>
<name>A0A0A9D5M0_ARUDO</name>
<accession>A0A0A9D5M0</accession>